<sequence length="93" mass="10109">MLTGTGNKLEHRFALQAAVRGDVPCKATARGKGVELSWDGARRRRGAVAPLGRQGALLISLWEPRRDETHKVVTLELMANNDNGMNGKGAKQM</sequence>
<dbReference type="AlphaFoldDB" id="A0A4Z2I4F2"/>
<dbReference type="Proteomes" id="UP000314294">
    <property type="component" value="Unassembled WGS sequence"/>
</dbReference>
<evidence type="ECO:0000313" key="1">
    <source>
        <dbReference type="EMBL" id="TNN72838.1"/>
    </source>
</evidence>
<gene>
    <name evidence="1" type="ORF">EYF80_016949</name>
</gene>
<organism evidence="1 2">
    <name type="scientific">Liparis tanakae</name>
    <name type="common">Tanaka's snailfish</name>
    <dbReference type="NCBI Taxonomy" id="230148"/>
    <lineage>
        <taxon>Eukaryota</taxon>
        <taxon>Metazoa</taxon>
        <taxon>Chordata</taxon>
        <taxon>Craniata</taxon>
        <taxon>Vertebrata</taxon>
        <taxon>Euteleostomi</taxon>
        <taxon>Actinopterygii</taxon>
        <taxon>Neopterygii</taxon>
        <taxon>Teleostei</taxon>
        <taxon>Neoteleostei</taxon>
        <taxon>Acanthomorphata</taxon>
        <taxon>Eupercaria</taxon>
        <taxon>Perciformes</taxon>
        <taxon>Cottioidei</taxon>
        <taxon>Cottales</taxon>
        <taxon>Liparidae</taxon>
        <taxon>Liparis</taxon>
    </lineage>
</organism>
<keyword evidence="2" id="KW-1185">Reference proteome</keyword>
<evidence type="ECO:0000313" key="2">
    <source>
        <dbReference type="Proteomes" id="UP000314294"/>
    </source>
</evidence>
<protein>
    <submittedName>
        <fullName evidence="1">Uncharacterized protein</fullName>
    </submittedName>
</protein>
<accession>A0A4Z2I4F2</accession>
<name>A0A4Z2I4F2_9TELE</name>
<dbReference type="EMBL" id="SRLO01000132">
    <property type="protein sequence ID" value="TNN72838.1"/>
    <property type="molecule type" value="Genomic_DNA"/>
</dbReference>
<proteinExistence type="predicted"/>
<reference evidence="1 2" key="1">
    <citation type="submission" date="2019-03" db="EMBL/GenBank/DDBJ databases">
        <title>First draft genome of Liparis tanakae, snailfish: a comprehensive survey of snailfish specific genes.</title>
        <authorList>
            <person name="Kim W."/>
            <person name="Song I."/>
            <person name="Jeong J.-H."/>
            <person name="Kim D."/>
            <person name="Kim S."/>
            <person name="Ryu S."/>
            <person name="Song J.Y."/>
            <person name="Lee S.K."/>
        </authorList>
    </citation>
    <scope>NUCLEOTIDE SEQUENCE [LARGE SCALE GENOMIC DNA]</scope>
    <source>
        <tissue evidence="1">Muscle</tissue>
    </source>
</reference>
<comment type="caution">
    <text evidence="1">The sequence shown here is derived from an EMBL/GenBank/DDBJ whole genome shotgun (WGS) entry which is preliminary data.</text>
</comment>